<protein>
    <submittedName>
        <fullName evidence="1">1657_t:CDS:1</fullName>
    </submittedName>
</protein>
<sequence>MIVEFSPKKFHELKVDIRCCVNEKREFQWLNPIFKCWSNRVSRIPLSLTIHTNLYTEFGMNESKLIEKFKKLGVFKEIKILNDVPEYINMYQ</sequence>
<dbReference type="Proteomes" id="UP000789570">
    <property type="component" value="Unassembled WGS sequence"/>
</dbReference>
<dbReference type="OrthoDB" id="2462570at2759"/>
<reference evidence="1" key="1">
    <citation type="submission" date="2021-06" db="EMBL/GenBank/DDBJ databases">
        <authorList>
            <person name="Kallberg Y."/>
            <person name="Tangrot J."/>
            <person name="Rosling A."/>
        </authorList>
    </citation>
    <scope>NUCLEOTIDE SEQUENCE</scope>
    <source>
        <strain evidence="1">UK204</strain>
    </source>
</reference>
<comment type="caution">
    <text evidence="1">The sequence shown here is derived from an EMBL/GenBank/DDBJ whole genome shotgun (WGS) entry which is preliminary data.</text>
</comment>
<proteinExistence type="predicted"/>
<gene>
    <name evidence="1" type="ORF">FCALED_LOCUS10340</name>
</gene>
<accession>A0A9N9DE11</accession>
<keyword evidence="2" id="KW-1185">Reference proteome</keyword>
<dbReference type="EMBL" id="CAJVPQ010003752">
    <property type="protein sequence ID" value="CAG8636483.1"/>
    <property type="molecule type" value="Genomic_DNA"/>
</dbReference>
<organism evidence="1 2">
    <name type="scientific">Funneliformis caledonium</name>
    <dbReference type="NCBI Taxonomy" id="1117310"/>
    <lineage>
        <taxon>Eukaryota</taxon>
        <taxon>Fungi</taxon>
        <taxon>Fungi incertae sedis</taxon>
        <taxon>Mucoromycota</taxon>
        <taxon>Glomeromycotina</taxon>
        <taxon>Glomeromycetes</taxon>
        <taxon>Glomerales</taxon>
        <taxon>Glomeraceae</taxon>
        <taxon>Funneliformis</taxon>
    </lineage>
</organism>
<name>A0A9N9DE11_9GLOM</name>
<evidence type="ECO:0000313" key="2">
    <source>
        <dbReference type="Proteomes" id="UP000789570"/>
    </source>
</evidence>
<dbReference type="AlphaFoldDB" id="A0A9N9DE11"/>
<evidence type="ECO:0000313" key="1">
    <source>
        <dbReference type="EMBL" id="CAG8636483.1"/>
    </source>
</evidence>
<feature type="non-terminal residue" evidence="1">
    <location>
        <position position="92"/>
    </location>
</feature>